<gene>
    <name evidence="3" type="ORF">B0T22DRAFT_470250</name>
</gene>
<name>A0AAE0X0S9_9PEZI</name>
<sequence length="58" mass="5677">MMAVLVVVVMVLSSGMHARWKGVEFHSVAMGLAVAAAATAAAAAVAVAVAVVVAVGQE</sequence>
<dbReference type="Proteomes" id="UP001270362">
    <property type="component" value="Unassembled WGS sequence"/>
</dbReference>
<keyword evidence="1" id="KW-0812">Transmembrane</keyword>
<organism evidence="3 4">
    <name type="scientific">Podospora appendiculata</name>
    <dbReference type="NCBI Taxonomy" id="314037"/>
    <lineage>
        <taxon>Eukaryota</taxon>
        <taxon>Fungi</taxon>
        <taxon>Dikarya</taxon>
        <taxon>Ascomycota</taxon>
        <taxon>Pezizomycotina</taxon>
        <taxon>Sordariomycetes</taxon>
        <taxon>Sordariomycetidae</taxon>
        <taxon>Sordariales</taxon>
        <taxon>Podosporaceae</taxon>
        <taxon>Podospora</taxon>
    </lineage>
</organism>
<comment type="caution">
    <text evidence="3">The sequence shown here is derived from an EMBL/GenBank/DDBJ whole genome shotgun (WGS) entry which is preliminary data.</text>
</comment>
<evidence type="ECO:0000256" key="1">
    <source>
        <dbReference type="SAM" id="Phobius"/>
    </source>
</evidence>
<keyword evidence="1" id="KW-0472">Membrane</keyword>
<keyword evidence="1" id="KW-1133">Transmembrane helix</keyword>
<feature type="signal peptide" evidence="2">
    <location>
        <begin position="1"/>
        <end position="18"/>
    </location>
</feature>
<keyword evidence="2" id="KW-0732">Signal</keyword>
<accession>A0AAE0X0S9</accession>
<reference evidence="3" key="1">
    <citation type="journal article" date="2023" name="Mol. Phylogenet. Evol.">
        <title>Genome-scale phylogeny and comparative genomics of the fungal order Sordariales.</title>
        <authorList>
            <person name="Hensen N."/>
            <person name="Bonometti L."/>
            <person name="Westerberg I."/>
            <person name="Brannstrom I.O."/>
            <person name="Guillou S."/>
            <person name="Cros-Aarteil S."/>
            <person name="Calhoun S."/>
            <person name="Haridas S."/>
            <person name="Kuo A."/>
            <person name="Mondo S."/>
            <person name="Pangilinan J."/>
            <person name="Riley R."/>
            <person name="LaButti K."/>
            <person name="Andreopoulos B."/>
            <person name="Lipzen A."/>
            <person name="Chen C."/>
            <person name="Yan M."/>
            <person name="Daum C."/>
            <person name="Ng V."/>
            <person name="Clum A."/>
            <person name="Steindorff A."/>
            <person name="Ohm R.A."/>
            <person name="Martin F."/>
            <person name="Silar P."/>
            <person name="Natvig D.O."/>
            <person name="Lalanne C."/>
            <person name="Gautier V."/>
            <person name="Ament-Velasquez S.L."/>
            <person name="Kruys A."/>
            <person name="Hutchinson M.I."/>
            <person name="Powell A.J."/>
            <person name="Barry K."/>
            <person name="Miller A.N."/>
            <person name="Grigoriev I.V."/>
            <person name="Debuchy R."/>
            <person name="Gladieux P."/>
            <person name="Hiltunen Thoren M."/>
            <person name="Johannesson H."/>
        </authorList>
    </citation>
    <scope>NUCLEOTIDE SEQUENCE</scope>
    <source>
        <strain evidence="3">CBS 314.62</strain>
    </source>
</reference>
<feature type="transmembrane region" description="Helical" evidence="1">
    <location>
        <begin position="28"/>
        <end position="55"/>
    </location>
</feature>
<dbReference type="AlphaFoldDB" id="A0AAE0X0S9"/>
<dbReference type="EMBL" id="JAULSO010000005">
    <property type="protein sequence ID" value="KAK3682088.1"/>
    <property type="molecule type" value="Genomic_DNA"/>
</dbReference>
<protein>
    <submittedName>
        <fullName evidence="3">Uncharacterized protein</fullName>
    </submittedName>
</protein>
<reference evidence="3" key="2">
    <citation type="submission" date="2023-06" db="EMBL/GenBank/DDBJ databases">
        <authorList>
            <consortium name="Lawrence Berkeley National Laboratory"/>
            <person name="Haridas S."/>
            <person name="Hensen N."/>
            <person name="Bonometti L."/>
            <person name="Westerberg I."/>
            <person name="Brannstrom I.O."/>
            <person name="Guillou S."/>
            <person name="Cros-Aarteil S."/>
            <person name="Calhoun S."/>
            <person name="Kuo A."/>
            <person name="Mondo S."/>
            <person name="Pangilinan J."/>
            <person name="Riley R."/>
            <person name="Labutti K."/>
            <person name="Andreopoulos B."/>
            <person name="Lipzen A."/>
            <person name="Chen C."/>
            <person name="Yanf M."/>
            <person name="Daum C."/>
            <person name="Ng V."/>
            <person name="Clum A."/>
            <person name="Steindorff A."/>
            <person name="Ohm R."/>
            <person name="Martin F."/>
            <person name="Silar P."/>
            <person name="Natvig D."/>
            <person name="Lalanne C."/>
            <person name="Gautier V."/>
            <person name="Ament-Velasquez S.L."/>
            <person name="Kruys A."/>
            <person name="Hutchinson M.I."/>
            <person name="Powell A.J."/>
            <person name="Barry K."/>
            <person name="Miller A.N."/>
            <person name="Grigoriev I.V."/>
            <person name="Debuchy R."/>
            <person name="Gladieux P."/>
            <person name="Thoren M.H."/>
            <person name="Johannesson H."/>
        </authorList>
    </citation>
    <scope>NUCLEOTIDE SEQUENCE</scope>
    <source>
        <strain evidence="3">CBS 314.62</strain>
    </source>
</reference>
<proteinExistence type="predicted"/>
<keyword evidence="4" id="KW-1185">Reference proteome</keyword>
<feature type="chain" id="PRO_5042230170" evidence="2">
    <location>
        <begin position="19"/>
        <end position="58"/>
    </location>
</feature>
<evidence type="ECO:0000313" key="4">
    <source>
        <dbReference type="Proteomes" id="UP001270362"/>
    </source>
</evidence>
<evidence type="ECO:0000256" key="2">
    <source>
        <dbReference type="SAM" id="SignalP"/>
    </source>
</evidence>
<evidence type="ECO:0000313" key="3">
    <source>
        <dbReference type="EMBL" id="KAK3682088.1"/>
    </source>
</evidence>